<accession>A0A1F6CN43</accession>
<evidence type="ECO:0000256" key="1">
    <source>
        <dbReference type="SAM" id="Phobius"/>
    </source>
</evidence>
<keyword evidence="1" id="KW-0472">Membrane</keyword>
<keyword evidence="1" id="KW-0812">Transmembrane</keyword>
<sequence length="83" mass="9548">MKELERRSLNNLMQVGLIGFTMLGFLLTSLKLPQYGVVANLISEIFWVYSTYKAWKEANQVGMFINTLIVTAILIFGVINYWL</sequence>
<name>A0A1F6CN43_9BACT</name>
<keyword evidence="1" id="KW-1133">Transmembrane helix</keyword>
<feature type="transmembrane region" description="Helical" evidence="1">
    <location>
        <begin position="12"/>
        <end position="29"/>
    </location>
</feature>
<proteinExistence type="predicted"/>
<dbReference type="Proteomes" id="UP000176445">
    <property type="component" value="Unassembled WGS sequence"/>
</dbReference>
<evidence type="ECO:0000313" key="2">
    <source>
        <dbReference type="EMBL" id="OGG50431.1"/>
    </source>
</evidence>
<organism evidence="2 3">
    <name type="scientific">Candidatus Kaiserbacteria bacterium RIFCSPHIGHO2_01_FULL_54_36b</name>
    <dbReference type="NCBI Taxonomy" id="1798483"/>
    <lineage>
        <taxon>Bacteria</taxon>
        <taxon>Candidatus Kaiseribacteriota</taxon>
    </lineage>
</organism>
<protein>
    <submittedName>
        <fullName evidence="2">Uncharacterized protein</fullName>
    </submittedName>
</protein>
<dbReference type="AlphaFoldDB" id="A0A1F6CN43"/>
<feature type="transmembrane region" description="Helical" evidence="1">
    <location>
        <begin position="64"/>
        <end position="82"/>
    </location>
</feature>
<evidence type="ECO:0000313" key="3">
    <source>
        <dbReference type="Proteomes" id="UP000176445"/>
    </source>
</evidence>
<reference evidence="2 3" key="1">
    <citation type="journal article" date="2016" name="Nat. Commun.">
        <title>Thousands of microbial genomes shed light on interconnected biogeochemical processes in an aquifer system.</title>
        <authorList>
            <person name="Anantharaman K."/>
            <person name="Brown C.T."/>
            <person name="Hug L.A."/>
            <person name="Sharon I."/>
            <person name="Castelle C.J."/>
            <person name="Probst A.J."/>
            <person name="Thomas B.C."/>
            <person name="Singh A."/>
            <person name="Wilkins M.J."/>
            <person name="Karaoz U."/>
            <person name="Brodie E.L."/>
            <person name="Williams K.H."/>
            <person name="Hubbard S.S."/>
            <person name="Banfield J.F."/>
        </authorList>
    </citation>
    <scope>NUCLEOTIDE SEQUENCE [LARGE SCALE GENOMIC DNA]</scope>
</reference>
<dbReference type="EMBL" id="MFKW01000052">
    <property type="protein sequence ID" value="OGG50431.1"/>
    <property type="molecule type" value="Genomic_DNA"/>
</dbReference>
<comment type="caution">
    <text evidence="2">The sequence shown here is derived from an EMBL/GenBank/DDBJ whole genome shotgun (WGS) entry which is preliminary data.</text>
</comment>
<gene>
    <name evidence="2" type="ORF">A2704_05855</name>
</gene>